<keyword evidence="1" id="KW-0808">Transferase</keyword>
<dbReference type="PANTHER" id="PTHR43584">
    <property type="entry name" value="NUCLEOTIDYL TRANSFERASE"/>
    <property type="match status" value="1"/>
</dbReference>
<dbReference type="Proteomes" id="UP000269352">
    <property type="component" value="Unassembled WGS sequence"/>
</dbReference>
<protein>
    <submittedName>
        <fullName evidence="3">Glucose-1-phosphate thymidylyltransferase</fullName>
    </submittedName>
</protein>
<name>A0A388TCT9_TERA1</name>
<dbReference type="AlphaFoldDB" id="A0A388TCT9"/>
<dbReference type="Gene3D" id="2.160.10.10">
    <property type="entry name" value="Hexapeptide repeat proteins"/>
    <property type="match status" value="1"/>
</dbReference>
<sequence length="420" mass="46606">MQICIFEDKGYANLLPLTYTRPAYLLRSGLKSLLEKILIHLPEVQDNIVLHCRKELQPWLKMSGKYPINELRAEETFFINGRLLAGAPFKTNGKNFLLSYNDVPLLAKLDAKTMRKFTLPPVFDLKTFRAYHLAETKSSLPIANYFWDILAGSGVDINADAQRSGQLGQHFSSAARVQMVNAQNIFIGRNVVLKPGVVLDASGGSIYIADQAEILPNAVIIGPVYIGEKTLIKTAAKIYGGTNIGPVCKVGGEVESSTLLGYANKQHDGFLGHSYLGEWVNLGAGTENSDLKNNYHPVKVQISAGRRINSDLQFVGCCIGDHVKTGIKTMLAAGSLIGCFNNIYGAGFQPKYLPPFVWNDNSVPPVEHQPEQAIQTAKVVMARRGFELSREQERIYRQVWQNSAKERKLLKIQEAQRSKK</sequence>
<evidence type="ECO:0000256" key="2">
    <source>
        <dbReference type="ARBA" id="ARBA00023315"/>
    </source>
</evidence>
<accession>A0A388TCT9</accession>
<keyword evidence="4" id="KW-1185">Reference proteome</keyword>
<dbReference type="InterPro" id="IPR050065">
    <property type="entry name" value="GlmU-like"/>
</dbReference>
<evidence type="ECO:0000313" key="4">
    <source>
        <dbReference type="Proteomes" id="UP000269352"/>
    </source>
</evidence>
<organism evidence="3 4">
    <name type="scientific">Termititenax aidoneus</name>
    <dbReference type="NCBI Taxonomy" id="2218524"/>
    <lineage>
        <taxon>Bacteria</taxon>
        <taxon>Bacillati</taxon>
        <taxon>Candidatus Margulisiibacteriota</taxon>
        <taxon>Candidatus Termititenacia</taxon>
        <taxon>Candidatus Termititenacales</taxon>
        <taxon>Candidatus Termititenacaceae</taxon>
        <taxon>Candidatus Termititenax</taxon>
    </lineage>
</organism>
<dbReference type="InterPro" id="IPR023917">
    <property type="entry name" value="Bifunctiontional_GlmU_bac-type"/>
</dbReference>
<dbReference type="EMBL" id="BGZN01000040">
    <property type="protein sequence ID" value="GBR74317.1"/>
    <property type="molecule type" value="Genomic_DNA"/>
</dbReference>
<dbReference type="GO" id="GO:0016779">
    <property type="term" value="F:nucleotidyltransferase activity"/>
    <property type="evidence" value="ECO:0007669"/>
    <property type="project" value="UniProtKB-ARBA"/>
</dbReference>
<dbReference type="NCBIfam" id="TIGR03991">
    <property type="entry name" value="alt_bact_glmU"/>
    <property type="match status" value="1"/>
</dbReference>
<evidence type="ECO:0000256" key="1">
    <source>
        <dbReference type="ARBA" id="ARBA00022679"/>
    </source>
</evidence>
<dbReference type="PANTHER" id="PTHR43584:SF9">
    <property type="entry name" value="TRANSFERASE HEXAPEPTIDE REPEAT CONTAINING PROTEIN"/>
    <property type="match status" value="1"/>
</dbReference>
<keyword evidence="2" id="KW-0012">Acyltransferase</keyword>
<dbReference type="GO" id="GO:0016746">
    <property type="term" value="F:acyltransferase activity"/>
    <property type="evidence" value="ECO:0007669"/>
    <property type="project" value="UniProtKB-KW"/>
</dbReference>
<gene>
    <name evidence="3" type="primary">glmU</name>
    <name evidence="3" type="ORF">NO1_1514</name>
</gene>
<reference evidence="3 4" key="1">
    <citation type="journal article" date="2019" name="ISME J.">
        <title>Genome analyses of uncultured TG2/ZB3 bacteria in 'Margulisbacteria' specifically attached to ectosymbiotic spirochetes of protists in the termite gut.</title>
        <authorList>
            <person name="Utami Y.D."/>
            <person name="Kuwahara H."/>
            <person name="Igai K."/>
            <person name="Murakami T."/>
            <person name="Sugaya K."/>
            <person name="Morikawa T."/>
            <person name="Nagura Y."/>
            <person name="Yuki M."/>
            <person name="Deevong P."/>
            <person name="Inoue T."/>
            <person name="Kihara K."/>
            <person name="Lo N."/>
            <person name="Yamada A."/>
            <person name="Ohkuma M."/>
            <person name="Hongoh Y."/>
        </authorList>
    </citation>
    <scope>NUCLEOTIDE SEQUENCE [LARGE SCALE GENOMIC DNA]</scope>
    <source>
        <strain evidence="3">NkOx7-01</strain>
    </source>
</reference>
<dbReference type="CDD" id="cd05635">
    <property type="entry name" value="LbH_unknown"/>
    <property type="match status" value="1"/>
</dbReference>
<evidence type="ECO:0000313" key="3">
    <source>
        <dbReference type="EMBL" id="GBR74317.1"/>
    </source>
</evidence>
<proteinExistence type="predicted"/>
<dbReference type="Pfam" id="PF13562">
    <property type="entry name" value="NTP_transf_4"/>
    <property type="match status" value="1"/>
</dbReference>
<dbReference type="InterPro" id="IPR011004">
    <property type="entry name" value="Trimer_LpxA-like_sf"/>
</dbReference>
<comment type="caution">
    <text evidence="3">The sequence shown here is derived from an EMBL/GenBank/DDBJ whole genome shotgun (WGS) entry which is preliminary data.</text>
</comment>
<dbReference type="SUPFAM" id="SSF51161">
    <property type="entry name" value="Trimeric LpxA-like enzymes"/>
    <property type="match status" value="1"/>
</dbReference>